<protein>
    <submittedName>
        <fullName evidence="3">Uncharacterized protein</fullName>
    </submittedName>
</protein>
<name>A0ABT0QWG7_9MICO</name>
<keyword evidence="2" id="KW-0812">Transmembrane</keyword>
<evidence type="ECO:0000313" key="3">
    <source>
        <dbReference type="EMBL" id="MCL6421809.1"/>
    </source>
</evidence>
<feature type="compositionally biased region" description="Low complexity" evidence="1">
    <location>
        <begin position="175"/>
        <end position="186"/>
    </location>
</feature>
<feature type="transmembrane region" description="Helical" evidence="2">
    <location>
        <begin position="6"/>
        <end position="23"/>
    </location>
</feature>
<feature type="transmembrane region" description="Helical" evidence="2">
    <location>
        <begin position="131"/>
        <end position="148"/>
    </location>
</feature>
<reference evidence="3" key="1">
    <citation type="submission" date="2022-02" db="EMBL/GenBank/DDBJ databases">
        <authorList>
            <person name="Lee M."/>
            <person name="Kim S.-J."/>
            <person name="Jung M.-Y."/>
        </authorList>
    </citation>
    <scope>NUCLEOTIDE SEQUENCE</scope>
    <source>
        <strain evidence="3">JHP9</strain>
    </source>
</reference>
<dbReference type="EMBL" id="JAKNCJ010000001">
    <property type="protein sequence ID" value="MCL6421809.1"/>
    <property type="molecule type" value="Genomic_DNA"/>
</dbReference>
<sequence>MENFNLGAVLIALLLLLWIGYAVPRTAARRDVMGAAHQVERSRESATARDLSAAIRTLPRAHEVSPMTEDRMLLRPADPTRRPRFEEDPGTRVGSLSENVTARRMLMAVLLVLVVGTIALAGLSLAGMVPWWSAVVCAAVLGVYLVGLRRAELERRSRAMTLRAASRAEARRQHPASAQPAVSPSAGEALASGPHEGGSVRVSRVPADGAAAQANRASALGEEVEAAAEQVLAPGEWTPRPVPRPAYSLRGDVEDLATRHAAHRRSVAGLSVPLETESEDRDEALREDAAQSEPAPVVELNLNEVLARRRA</sequence>
<keyword evidence="4" id="KW-1185">Reference proteome</keyword>
<gene>
    <name evidence="3" type="ORF">Bequi_00165</name>
</gene>
<dbReference type="RefSeq" id="WP_249735972.1">
    <property type="nucleotide sequence ID" value="NZ_JAKNCJ010000001.1"/>
</dbReference>
<keyword evidence="2" id="KW-1133">Transmembrane helix</keyword>
<evidence type="ECO:0000256" key="2">
    <source>
        <dbReference type="SAM" id="Phobius"/>
    </source>
</evidence>
<feature type="region of interest" description="Disordered" evidence="1">
    <location>
        <begin position="262"/>
        <end position="296"/>
    </location>
</feature>
<comment type="caution">
    <text evidence="3">The sequence shown here is derived from an EMBL/GenBank/DDBJ whole genome shotgun (WGS) entry which is preliminary data.</text>
</comment>
<accession>A0ABT0QWG7</accession>
<evidence type="ECO:0000256" key="1">
    <source>
        <dbReference type="SAM" id="MobiDB-lite"/>
    </source>
</evidence>
<keyword evidence="2" id="KW-0472">Membrane</keyword>
<feature type="transmembrane region" description="Helical" evidence="2">
    <location>
        <begin position="105"/>
        <end position="125"/>
    </location>
</feature>
<organism evidence="3 4">
    <name type="scientific">Brachybacterium equifaecis</name>
    <dbReference type="NCBI Taxonomy" id="2910770"/>
    <lineage>
        <taxon>Bacteria</taxon>
        <taxon>Bacillati</taxon>
        <taxon>Actinomycetota</taxon>
        <taxon>Actinomycetes</taxon>
        <taxon>Micrococcales</taxon>
        <taxon>Dermabacteraceae</taxon>
        <taxon>Brachybacterium</taxon>
    </lineage>
</organism>
<feature type="region of interest" description="Disordered" evidence="1">
    <location>
        <begin position="164"/>
        <end position="202"/>
    </location>
</feature>
<evidence type="ECO:0000313" key="4">
    <source>
        <dbReference type="Proteomes" id="UP001203761"/>
    </source>
</evidence>
<dbReference type="Proteomes" id="UP001203761">
    <property type="component" value="Unassembled WGS sequence"/>
</dbReference>
<proteinExistence type="predicted"/>